<dbReference type="RefSeq" id="WP_098004516.1">
    <property type="nucleotide sequence ID" value="NZ_AP022563.1"/>
</dbReference>
<dbReference type="EMBL" id="AP022563">
    <property type="protein sequence ID" value="BBX15959.1"/>
    <property type="molecule type" value="Genomic_DNA"/>
</dbReference>
<proteinExistence type="predicted"/>
<dbReference type="AlphaFoldDB" id="A0A7I7JXJ3"/>
<name>A0A7I7JXJ3_9MYCO</name>
<dbReference type="KEGG" id="mdu:MDUV_08190"/>
<organism evidence="1 2">
    <name type="scientific">Mycolicibacterium duvalii</name>
    <dbReference type="NCBI Taxonomy" id="39688"/>
    <lineage>
        <taxon>Bacteria</taxon>
        <taxon>Bacillati</taxon>
        <taxon>Actinomycetota</taxon>
        <taxon>Actinomycetes</taxon>
        <taxon>Mycobacteriales</taxon>
        <taxon>Mycobacteriaceae</taxon>
        <taxon>Mycolicibacterium</taxon>
    </lineage>
</organism>
<accession>A0A7I7JXJ3</accession>
<keyword evidence="2" id="KW-1185">Reference proteome</keyword>
<dbReference type="PROSITE" id="PS51257">
    <property type="entry name" value="PROKAR_LIPOPROTEIN"/>
    <property type="match status" value="1"/>
</dbReference>
<evidence type="ECO:0000313" key="1">
    <source>
        <dbReference type="EMBL" id="BBX15959.1"/>
    </source>
</evidence>
<dbReference type="OrthoDB" id="4726176at2"/>
<reference evidence="1 2" key="1">
    <citation type="journal article" date="2019" name="Emerg. Microbes Infect.">
        <title>Comprehensive subspecies identification of 175 nontuberculous mycobacteria species based on 7547 genomic profiles.</title>
        <authorList>
            <person name="Matsumoto Y."/>
            <person name="Kinjo T."/>
            <person name="Motooka D."/>
            <person name="Nabeya D."/>
            <person name="Jung N."/>
            <person name="Uechi K."/>
            <person name="Horii T."/>
            <person name="Iida T."/>
            <person name="Fujita J."/>
            <person name="Nakamura S."/>
        </authorList>
    </citation>
    <scope>NUCLEOTIDE SEQUENCE [LARGE SCALE GENOMIC DNA]</scope>
    <source>
        <strain evidence="1 2">JCM 6396</strain>
    </source>
</reference>
<dbReference type="Proteomes" id="UP000467006">
    <property type="component" value="Chromosome"/>
</dbReference>
<protein>
    <submittedName>
        <fullName evidence="1">Uncharacterized protein</fullName>
    </submittedName>
</protein>
<gene>
    <name evidence="1" type="ORF">MDUV_08190</name>
</gene>
<sequence>MLIGWRSAPRARLAALITGSLAALAMVVVGCTHITDGEVSVAPGQAQQYRSSVSASIAASAASSSAREAQRREALATEAILRSCEEMSSSSADAVGAVNTYVDALNADPAQAAAAMGPAIDALNISADRVVATLSDALPIELRDALTSWIDAARGVASAIAGNYPVVEINAAIARLNDTKTAALDRCDAAYR</sequence>
<evidence type="ECO:0000313" key="2">
    <source>
        <dbReference type="Proteomes" id="UP000467006"/>
    </source>
</evidence>